<protein>
    <recommendedName>
        <fullName evidence="4">Por secretion system C-terminal sorting domain-containing protein</fullName>
    </recommendedName>
</protein>
<keyword evidence="1" id="KW-0732">Signal</keyword>
<feature type="signal peptide" evidence="1">
    <location>
        <begin position="1"/>
        <end position="19"/>
    </location>
</feature>
<organism evidence="2 3">
    <name type="scientific">Wenyingzhuangia heitensis</name>
    <dbReference type="NCBI Taxonomy" id="1487859"/>
    <lineage>
        <taxon>Bacteria</taxon>
        <taxon>Pseudomonadati</taxon>
        <taxon>Bacteroidota</taxon>
        <taxon>Flavobacteriia</taxon>
        <taxon>Flavobacteriales</taxon>
        <taxon>Flavobacteriaceae</taxon>
        <taxon>Wenyingzhuangia</taxon>
    </lineage>
</organism>
<proteinExistence type="predicted"/>
<feature type="chain" id="PRO_5045853783" description="Por secretion system C-terminal sorting domain-containing protein" evidence="1">
    <location>
        <begin position="20"/>
        <end position="347"/>
    </location>
</feature>
<evidence type="ECO:0008006" key="4">
    <source>
        <dbReference type="Google" id="ProtNLM"/>
    </source>
</evidence>
<sequence length="347" mass="36424">MKKITLLIAFLLTTLFVNAQTISITDINGSTAADYLTANPNLDSGTVLTVTVQYENVVAGADNLVLRLLNNWTEIAGTKQTQTVADSATPTTTTFTVTIPAVNPGIDPARIQIRASKIGGGFVNSTSTTFAINADESVEVSAAVSITSINSSTPTEYHTSIGGSGASTNGELTEGETLTFGVNFTALKKDPTRTDLDIRVRFLNDYASIPEAISGTTIVTNSASEQSATVTATVPNISESLTGVRIQVVGYGYNGSTDATIFSYVSPELFNIDSTTLSTNKLALEGVSVNANSISFNAEHVNDSYTIYNIVGQSIKAGKVSSQVNIADLANGVYILTTDKGVLKFAK</sequence>
<dbReference type="EMBL" id="JAASQL010000002">
    <property type="protein sequence ID" value="NIJ45407.1"/>
    <property type="molecule type" value="Genomic_DNA"/>
</dbReference>
<accession>A0ABX0UED1</accession>
<keyword evidence="3" id="KW-1185">Reference proteome</keyword>
<evidence type="ECO:0000313" key="2">
    <source>
        <dbReference type="EMBL" id="NIJ45407.1"/>
    </source>
</evidence>
<evidence type="ECO:0000313" key="3">
    <source>
        <dbReference type="Proteomes" id="UP000745859"/>
    </source>
</evidence>
<dbReference type="RefSeq" id="WP_167187408.1">
    <property type="nucleotide sequence ID" value="NZ_JAASQL010000002.1"/>
</dbReference>
<gene>
    <name evidence="2" type="ORF">FHR24_001875</name>
</gene>
<evidence type="ECO:0000256" key="1">
    <source>
        <dbReference type="SAM" id="SignalP"/>
    </source>
</evidence>
<reference evidence="2 3" key="1">
    <citation type="submission" date="2020-03" db="EMBL/GenBank/DDBJ databases">
        <title>Genomic Encyclopedia of Type Strains, Phase IV (KMG-IV): sequencing the most valuable type-strain genomes for metagenomic binning, comparative biology and taxonomic classification.</title>
        <authorList>
            <person name="Goeker M."/>
        </authorList>
    </citation>
    <scope>NUCLEOTIDE SEQUENCE [LARGE SCALE GENOMIC DNA]</scope>
    <source>
        <strain evidence="2 3">DSM 101599</strain>
    </source>
</reference>
<comment type="caution">
    <text evidence="2">The sequence shown here is derived from an EMBL/GenBank/DDBJ whole genome shotgun (WGS) entry which is preliminary data.</text>
</comment>
<dbReference type="Proteomes" id="UP000745859">
    <property type="component" value="Unassembled WGS sequence"/>
</dbReference>
<name>A0ABX0UED1_9FLAO</name>